<feature type="transmembrane region" description="Helical" evidence="1">
    <location>
        <begin position="20"/>
        <end position="42"/>
    </location>
</feature>
<proteinExistence type="predicted"/>
<evidence type="ECO:0000256" key="1">
    <source>
        <dbReference type="SAM" id="Phobius"/>
    </source>
</evidence>
<organism evidence="2 3">
    <name type="scientific">Streptomyces albiflavescens</name>
    <dbReference type="NCBI Taxonomy" id="1623582"/>
    <lineage>
        <taxon>Bacteria</taxon>
        <taxon>Bacillati</taxon>
        <taxon>Actinomycetota</taxon>
        <taxon>Actinomycetes</taxon>
        <taxon>Kitasatosporales</taxon>
        <taxon>Streptomycetaceae</taxon>
        <taxon>Streptomyces</taxon>
    </lineage>
</organism>
<keyword evidence="1" id="KW-0812">Transmembrane</keyword>
<evidence type="ECO:0000313" key="3">
    <source>
        <dbReference type="Proteomes" id="UP000600365"/>
    </source>
</evidence>
<name>A0A917XYC1_9ACTN</name>
<sequence>MNMAGTSTPPERGGVARGCVTVGLIMGLVPLGGLLLLFSFVATMEVDSPDAFAGWRDNLSGLALFPLALSVTALLGALAATLWASPRVRPFVGLVCGLLLVAACYRAYTLAPMLKCWGHNSIARQADGSYKCADR</sequence>
<accession>A0A917XYC1</accession>
<protein>
    <submittedName>
        <fullName evidence="2">Uncharacterized protein</fullName>
    </submittedName>
</protein>
<keyword evidence="1" id="KW-0472">Membrane</keyword>
<dbReference type="EMBL" id="BMMM01000002">
    <property type="protein sequence ID" value="GGN56833.1"/>
    <property type="molecule type" value="Genomic_DNA"/>
</dbReference>
<dbReference type="Proteomes" id="UP000600365">
    <property type="component" value="Unassembled WGS sequence"/>
</dbReference>
<feature type="transmembrane region" description="Helical" evidence="1">
    <location>
        <begin position="62"/>
        <end position="84"/>
    </location>
</feature>
<feature type="transmembrane region" description="Helical" evidence="1">
    <location>
        <begin position="91"/>
        <end position="108"/>
    </location>
</feature>
<keyword evidence="1" id="KW-1133">Transmembrane helix</keyword>
<reference evidence="2 3" key="1">
    <citation type="journal article" date="2014" name="Int. J. Syst. Evol. Microbiol.">
        <title>Complete genome sequence of Corynebacterium casei LMG S-19264T (=DSM 44701T), isolated from a smear-ripened cheese.</title>
        <authorList>
            <consortium name="US DOE Joint Genome Institute (JGI-PGF)"/>
            <person name="Walter F."/>
            <person name="Albersmeier A."/>
            <person name="Kalinowski J."/>
            <person name="Ruckert C."/>
        </authorList>
    </citation>
    <scope>NUCLEOTIDE SEQUENCE [LARGE SCALE GENOMIC DNA]</scope>
    <source>
        <strain evidence="2 3">CGMCC 4.7111</strain>
    </source>
</reference>
<comment type="caution">
    <text evidence="2">The sequence shown here is derived from an EMBL/GenBank/DDBJ whole genome shotgun (WGS) entry which is preliminary data.</text>
</comment>
<dbReference type="AlphaFoldDB" id="A0A917XYC1"/>
<keyword evidence="3" id="KW-1185">Reference proteome</keyword>
<gene>
    <name evidence="2" type="ORF">GCM10011579_018400</name>
</gene>
<evidence type="ECO:0000313" key="2">
    <source>
        <dbReference type="EMBL" id="GGN56833.1"/>
    </source>
</evidence>